<dbReference type="PANTHER" id="PTHR45947:SF3">
    <property type="entry name" value="SULFOQUINOVOSYL TRANSFERASE SQD2"/>
    <property type="match status" value="1"/>
</dbReference>
<protein>
    <submittedName>
        <fullName evidence="3">Glycosyltransferase</fullName>
    </submittedName>
</protein>
<proteinExistence type="predicted"/>
<dbReference type="EMBL" id="QSGO01000009">
    <property type="protein sequence ID" value="RHB34431.1"/>
    <property type="molecule type" value="Genomic_DNA"/>
</dbReference>
<dbReference type="InterPro" id="IPR050194">
    <property type="entry name" value="Glycosyltransferase_grp1"/>
</dbReference>
<feature type="domain" description="Glycosyl transferase family 1" evidence="1">
    <location>
        <begin position="194"/>
        <end position="326"/>
    </location>
</feature>
<dbReference type="SUPFAM" id="SSF53756">
    <property type="entry name" value="UDP-Glycosyltransferase/glycogen phosphorylase"/>
    <property type="match status" value="1"/>
</dbReference>
<comment type="caution">
    <text evidence="3">The sequence shown here is derived from an EMBL/GenBank/DDBJ whole genome shotgun (WGS) entry which is preliminary data.</text>
</comment>
<feature type="domain" description="Glycosyltransferase subfamily 4-like N-terminal" evidence="2">
    <location>
        <begin position="16"/>
        <end position="178"/>
    </location>
</feature>
<name>A0A413VLH7_9BACE</name>
<dbReference type="RefSeq" id="WP_007485636.1">
    <property type="nucleotide sequence ID" value="NZ_CABJFV010000009.1"/>
</dbReference>
<accession>A0A413VLH7</accession>
<evidence type="ECO:0000313" key="3">
    <source>
        <dbReference type="EMBL" id="RHB34431.1"/>
    </source>
</evidence>
<dbReference type="GO" id="GO:0016757">
    <property type="term" value="F:glycosyltransferase activity"/>
    <property type="evidence" value="ECO:0007669"/>
    <property type="project" value="InterPro"/>
</dbReference>
<dbReference type="CDD" id="cd03801">
    <property type="entry name" value="GT4_PimA-like"/>
    <property type="match status" value="1"/>
</dbReference>
<organism evidence="3 4">
    <name type="scientific">Bacteroides nordii</name>
    <dbReference type="NCBI Taxonomy" id="291645"/>
    <lineage>
        <taxon>Bacteria</taxon>
        <taxon>Pseudomonadati</taxon>
        <taxon>Bacteroidota</taxon>
        <taxon>Bacteroidia</taxon>
        <taxon>Bacteroidales</taxon>
        <taxon>Bacteroidaceae</taxon>
        <taxon>Bacteroides</taxon>
    </lineage>
</organism>
<dbReference type="Pfam" id="PF00534">
    <property type="entry name" value="Glycos_transf_1"/>
    <property type="match status" value="1"/>
</dbReference>
<evidence type="ECO:0000313" key="4">
    <source>
        <dbReference type="Proteomes" id="UP000284379"/>
    </source>
</evidence>
<dbReference type="Gene3D" id="3.40.50.2000">
    <property type="entry name" value="Glycogen Phosphorylase B"/>
    <property type="match status" value="2"/>
</dbReference>
<dbReference type="Pfam" id="PF13439">
    <property type="entry name" value="Glyco_transf_4"/>
    <property type="match status" value="1"/>
</dbReference>
<dbReference type="AlphaFoldDB" id="A0A413VLH7"/>
<sequence length="367" mass="41722">MKIVVTGTRGIPGIQGGVETHCEELFPRIVDERHEIIIIRRPDYISAGHNIKEYKGILIKDIKTLPGKHLEAITHTFMAVLYARRIHADIVHIHAVGPSLMIPVVRLLGMKAVMTHHGPDYDRQKWGKLSKGILRFGEKIGVKYANHVIVISKHIQKMISKKYPVQINLSLIHNGVNLTCPQVDNNYLAELGVEKHSYILAVGRFVKEKGFDLLLEAYKYIRNKNIRLIIAGDADHEDQYSSTLKDMAKSQNVILTGFIQKDKLSQLYSSARLFVLPSYHEGLPISLLEAMNCHCDVLVSDIPANKEIGLTNTCYFKCGDIQSLKDCLNRKLQPDWTPCKYNMSLYNWDYIAQQTKDIYDSLSQKTI</sequence>
<dbReference type="PANTHER" id="PTHR45947">
    <property type="entry name" value="SULFOQUINOVOSYL TRANSFERASE SQD2"/>
    <property type="match status" value="1"/>
</dbReference>
<reference evidence="3 4" key="1">
    <citation type="submission" date="2018-08" db="EMBL/GenBank/DDBJ databases">
        <title>A genome reference for cultivated species of the human gut microbiota.</title>
        <authorList>
            <person name="Zou Y."/>
            <person name="Xue W."/>
            <person name="Luo G."/>
        </authorList>
    </citation>
    <scope>NUCLEOTIDE SEQUENCE [LARGE SCALE GENOMIC DNA]</scope>
    <source>
        <strain evidence="3 4">AM40-30BH</strain>
    </source>
</reference>
<dbReference type="InterPro" id="IPR028098">
    <property type="entry name" value="Glyco_trans_4-like_N"/>
</dbReference>
<dbReference type="InterPro" id="IPR001296">
    <property type="entry name" value="Glyco_trans_1"/>
</dbReference>
<gene>
    <name evidence="3" type="ORF">DW888_12875</name>
</gene>
<evidence type="ECO:0000259" key="1">
    <source>
        <dbReference type="Pfam" id="PF00534"/>
    </source>
</evidence>
<dbReference type="Proteomes" id="UP000284379">
    <property type="component" value="Unassembled WGS sequence"/>
</dbReference>
<evidence type="ECO:0000259" key="2">
    <source>
        <dbReference type="Pfam" id="PF13439"/>
    </source>
</evidence>
<keyword evidence="3" id="KW-0808">Transferase</keyword>